<feature type="compositionally biased region" description="Low complexity" evidence="6">
    <location>
        <begin position="429"/>
        <end position="458"/>
    </location>
</feature>
<dbReference type="AlphaFoldDB" id="A0A4S2J9Y6"/>
<dbReference type="PANTHER" id="PTHR15012">
    <property type="entry name" value="APICAL PROTEIN/SHROOM-RELATED"/>
    <property type="match status" value="1"/>
</dbReference>
<comment type="subcellular location">
    <subcellularLocation>
        <location evidence="1">Cytoplasm</location>
        <location evidence="1">Cytoskeleton</location>
    </subcellularLocation>
</comment>
<dbReference type="GO" id="GO:0043296">
    <property type="term" value="C:apical junction complex"/>
    <property type="evidence" value="ECO:0007669"/>
    <property type="project" value="TreeGrafter"/>
</dbReference>
<feature type="region of interest" description="Disordered" evidence="6">
    <location>
        <begin position="309"/>
        <end position="477"/>
    </location>
</feature>
<reference evidence="8 9" key="1">
    <citation type="journal article" date="2019" name="Philos. Trans. R. Soc. Lond., B, Biol. Sci.">
        <title>Ant behaviour and brain gene expression of defending hosts depend on the ecological success of the intruding social parasite.</title>
        <authorList>
            <person name="Kaur R."/>
            <person name="Stoldt M."/>
            <person name="Jongepier E."/>
            <person name="Feldmeyer B."/>
            <person name="Menzel F."/>
            <person name="Bornberg-Bauer E."/>
            <person name="Foitzik S."/>
        </authorList>
    </citation>
    <scope>NUCLEOTIDE SEQUENCE [LARGE SCALE GENOMIC DNA]</scope>
    <source>
        <tissue evidence="8">Whole body</tissue>
    </source>
</reference>
<feature type="compositionally biased region" description="Basic residues" evidence="6">
    <location>
        <begin position="86"/>
        <end position="97"/>
    </location>
</feature>
<evidence type="ECO:0000313" key="8">
    <source>
        <dbReference type="EMBL" id="TGZ32151.1"/>
    </source>
</evidence>
<keyword evidence="5" id="KW-0175">Coiled coil</keyword>
<feature type="compositionally biased region" description="Low complexity" evidence="6">
    <location>
        <begin position="341"/>
        <end position="378"/>
    </location>
</feature>
<dbReference type="InterPro" id="IPR014799">
    <property type="entry name" value="ASD2_dom"/>
</dbReference>
<feature type="compositionally biased region" description="Basic and acidic residues" evidence="6">
    <location>
        <begin position="174"/>
        <end position="190"/>
    </location>
</feature>
<dbReference type="Gene3D" id="6.10.250.3120">
    <property type="match status" value="1"/>
</dbReference>
<evidence type="ECO:0000256" key="2">
    <source>
        <dbReference type="ARBA" id="ARBA00006469"/>
    </source>
</evidence>
<dbReference type="GO" id="GO:0051015">
    <property type="term" value="F:actin filament binding"/>
    <property type="evidence" value="ECO:0007669"/>
    <property type="project" value="InterPro"/>
</dbReference>
<organism evidence="8 9">
    <name type="scientific">Temnothorax longispinosus</name>
    <dbReference type="NCBI Taxonomy" id="300112"/>
    <lineage>
        <taxon>Eukaryota</taxon>
        <taxon>Metazoa</taxon>
        <taxon>Ecdysozoa</taxon>
        <taxon>Arthropoda</taxon>
        <taxon>Hexapoda</taxon>
        <taxon>Insecta</taxon>
        <taxon>Pterygota</taxon>
        <taxon>Neoptera</taxon>
        <taxon>Endopterygota</taxon>
        <taxon>Hymenoptera</taxon>
        <taxon>Apocrita</taxon>
        <taxon>Aculeata</taxon>
        <taxon>Formicoidea</taxon>
        <taxon>Formicidae</taxon>
        <taxon>Myrmicinae</taxon>
        <taxon>Temnothorax</taxon>
    </lineage>
</organism>
<gene>
    <name evidence="8" type="ORF">DBV15_01108</name>
</gene>
<proteinExistence type="inferred from homology"/>
<feature type="region of interest" description="Disordered" evidence="6">
    <location>
        <begin position="499"/>
        <end position="530"/>
    </location>
</feature>
<dbReference type="PANTHER" id="PTHR15012:SF32">
    <property type="entry name" value="PROTEIN SHROOM"/>
    <property type="match status" value="1"/>
</dbReference>
<dbReference type="GO" id="GO:0005912">
    <property type="term" value="C:adherens junction"/>
    <property type="evidence" value="ECO:0007669"/>
    <property type="project" value="TreeGrafter"/>
</dbReference>
<keyword evidence="9" id="KW-1185">Reference proteome</keyword>
<dbReference type="GO" id="GO:0007015">
    <property type="term" value="P:actin filament organization"/>
    <property type="evidence" value="ECO:0007669"/>
    <property type="project" value="TreeGrafter"/>
</dbReference>
<comment type="similarity">
    <text evidence="2">Belongs to the shroom family.</text>
</comment>
<feature type="compositionally biased region" description="Pro residues" evidence="6">
    <location>
        <begin position="315"/>
        <end position="326"/>
    </location>
</feature>
<feature type="compositionally biased region" description="Polar residues" evidence="6">
    <location>
        <begin position="514"/>
        <end position="523"/>
    </location>
</feature>
<evidence type="ECO:0000256" key="6">
    <source>
        <dbReference type="SAM" id="MobiDB-lite"/>
    </source>
</evidence>
<feature type="region of interest" description="Disordered" evidence="6">
    <location>
        <begin position="141"/>
        <end position="193"/>
    </location>
</feature>
<evidence type="ECO:0000313" key="9">
    <source>
        <dbReference type="Proteomes" id="UP000310200"/>
    </source>
</evidence>
<dbReference type="GO" id="GO:0030864">
    <property type="term" value="C:cortical actin cytoskeleton"/>
    <property type="evidence" value="ECO:0007669"/>
    <property type="project" value="TreeGrafter"/>
</dbReference>
<feature type="compositionally biased region" description="Polar residues" evidence="6">
    <location>
        <begin position="391"/>
        <end position="419"/>
    </location>
</feature>
<comment type="caution">
    <text evidence="8">The sequence shown here is derived from an EMBL/GenBank/DDBJ whole genome shotgun (WGS) entry which is preliminary data.</text>
</comment>
<dbReference type="Proteomes" id="UP000310200">
    <property type="component" value="Unassembled WGS sequence"/>
</dbReference>
<evidence type="ECO:0000259" key="7">
    <source>
        <dbReference type="PROSITE" id="PS51307"/>
    </source>
</evidence>
<evidence type="ECO:0000256" key="3">
    <source>
        <dbReference type="ARBA" id="ARBA00022490"/>
    </source>
</evidence>
<keyword evidence="3" id="KW-0963">Cytoplasm</keyword>
<dbReference type="EMBL" id="QBLH01003951">
    <property type="protein sequence ID" value="TGZ32151.1"/>
    <property type="molecule type" value="Genomic_DNA"/>
</dbReference>
<dbReference type="GO" id="GO:0000902">
    <property type="term" value="P:cell morphogenesis"/>
    <property type="evidence" value="ECO:0007669"/>
    <property type="project" value="TreeGrafter"/>
</dbReference>
<feature type="region of interest" description="Disordered" evidence="6">
    <location>
        <begin position="36"/>
        <end position="103"/>
    </location>
</feature>
<dbReference type="PROSITE" id="PS51307">
    <property type="entry name" value="ASD2"/>
    <property type="match status" value="1"/>
</dbReference>
<feature type="coiled-coil region" evidence="5">
    <location>
        <begin position="767"/>
        <end position="794"/>
    </location>
</feature>
<keyword evidence="4" id="KW-0206">Cytoskeleton</keyword>
<sequence length="850" mass="95662">MLNLSVYNLVGSISTMVFGSNKFRIRRSQSKASYLAYRRERGAPDSEGSYKRTMSPTSRMDDWSPPRDHDDPVLLRVTPHHPLQQQHHHHHNNHHQQQHSDLSKSYSVDALHHRLEERCSQQQQQHSTEVVSKLSHDLNKKLQISDVRSRTNENNNNDNLEDRHQHHHHHYQEKRHPDKRHDYEQRRERLSPQSVEVLNDRNRQLERERRKLAASCEPLPQNREKQLREISGPLPIAGDDFFRERSATIEMTSQNIELLNRRNEKRMSGVSTSNSTISTYSISTTTSSVATSYDNGWARRHETQNSIEATIFSDRPPPPTSSPPRSPNSVETTTPRGAVPRRSGSCSSTSSSGRSIDARVSPRVLLSRSSPKSSLDSLTRNEARIEYASNRKVSSPTQTDNTGSWNRSNSPSRLSQTSDTESRIERLSSSKFRTGGRSSTSSISSVSKTSSSSSPRNSPVEEDKSSPRSSLCVSPQPGIEGLTLVQRTEVVLRVNAATSDAASQTDILEDTEQDFSGKTQRSLPESRKKLPEEIECEELSKDLASQLSPNDKLVPILVPAPEHKKPTDYVSGLFRVEATLQPRTRRRLSLEESTASCSEDADVDDKKHETIPSAPVTPLSADSTSPLSLTSAYFTTSEGKARFLTRYSRDARDAEGLTHQEDAPAVVPTNSLDLRQKKEELMMRLDRKLVVLRSEQEAVREEGEVNETLGARVAARVSAVARPPEASKYRNHVEEVGKITSLLLGLSGRLARAENALYGMPADHAERKILESKRDKLMDQLEEAKILKNNIDKRSVNMSAILAKYLNEEEFADYQHFINMKAKLIVDGREIQDKVKLGEEQLAALKEAID</sequence>
<dbReference type="STRING" id="300112.A0A4S2J9Y6"/>
<evidence type="ECO:0000256" key="4">
    <source>
        <dbReference type="ARBA" id="ARBA00023212"/>
    </source>
</evidence>
<name>A0A4S2J9Y6_9HYME</name>
<feature type="compositionally biased region" description="Basic and acidic residues" evidence="6">
    <location>
        <begin position="59"/>
        <end position="73"/>
    </location>
</feature>
<dbReference type="GO" id="GO:0016324">
    <property type="term" value="C:apical plasma membrane"/>
    <property type="evidence" value="ECO:0007669"/>
    <property type="project" value="TreeGrafter"/>
</dbReference>
<protein>
    <submittedName>
        <fullName evidence="8">Protein Shroom2</fullName>
    </submittedName>
</protein>
<evidence type="ECO:0000256" key="1">
    <source>
        <dbReference type="ARBA" id="ARBA00004245"/>
    </source>
</evidence>
<dbReference type="InterPro" id="IPR027685">
    <property type="entry name" value="Shroom_fam"/>
</dbReference>
<accession>A0A4S2J9Y6</accession>
<feature type="coiled-coil region" evidence="5">
    <location>
        <begin position="675"/>
        <end position="702"/>
    </location>
</feature>
<feature type="compositionally biased region" description="Basic and acidic residues" evidence="6">
    <location>
        <begin position="37"/>
        <end position="50"/>
    </location>
</feature>
<dbReference type="Pfam" id="PF08687">
    <property type="entry name" value="ASD2"/>
    <property type="match status" value="1"/>
</dbReference>
<feature type="region of interest" description="Disordered" evidence="6">
    <location>
        <begin position="585"/>
        <end position="626"/>
    </location>
</feature>
<evidence type="ECO:0000256" key="5">
    <source>
        <dbReference type="SAM" id="Coils"/>
    </source>
</evidence>
<feature type="domain" description="ASD2" evidence="7">
    <location>
        <begin position="540"/>
        <end position="850"/>
    </location>
</feature>